<protein>
    <submittedName>
        <fullName evidence="1">Uncharacterized protein</fullName>
    </submittedName>
</protein>
<dbReference type="EMBL" id="NEXC01000126">
    <property type="protein sequence ID" value="PSN81876.1"/>
    <property type="molecule type" value="Genomic_DNA"/>
</dbReference>
<dbReference type="AlphaFoldDB" id="A0A2R6A640"/>
<organism evidence="1 2">
    <name type="scientific">Candidatus Marsarchaeota G1 archaeon OSP_D</name>
    <dbReference type="NCBI Taxonomy" id="1978155"/>
    <lineage>
        <taxon>Archaea</taxon>
        <taxon>Candidatus Marsarchaeota</taxon>
        <taxon>Candidatus Marsarchaeota group 1</taxon>
    </lineage>
</organism>
<reference evidence="1 2" key="1">
    <citation type="submission" date="2017-04" db="EMBL/GenBank/DDBJ databases">
        <title>Novel microbial lineages endemic to geothermal iron-oxide mats fill important gaps in the evolutionary history of Archaea.</title>
        <authorList>
            <person name="Jay Z.J."/>
            <person name="Beam J.P."/>
            <person name="Dlakic M."/>
            <person name="Rusch D.B."/>
            <person name="Kozubal M.A."/>
            <person name="Inskeep W.P."/>
        </authorList>
    </citation>
    <scope>NUCLEOTIDE SEQUENCE [LARGE SCALE GENOMIC DNA]</scope>
    <source>
        <strain evidence="1">OSP_D</strain>
    </source>
</reference>
<proteinExistence type="predicted"/>
<name>A0A2R6A640_9ARCH</name>
<dbReference type="Proteomes" id="UP000240880">
    <property type="component" value="Unassembled WGS sequence"/>
</dbReference>
<evidence type="ECO:0000313" key="2">
    <source>
        <dbReference type="Proteomes" id="UP000240880"/>
    </source>
</evidence>
<evidence type="ECO:0000313" key="1">
    <source>
        <dbReference type="EMBL" id="PSN81876.1"/>
    </source>
</evidence>
<sequence>MSFLKIFVLVLFVTSLLFALLPSFTLSYNNGYTHYKPPPILSQSVSFWLSFIFESVFGQKFTFVTVHFYPMGYAQLPWSYPHVQGLLAKLGSPALYYTQFVNDSSLYEADLYTNGCYTSNGGHMVHHNVGQVSKAPNERYLYYGGSGFPFIANGVYVSINRTGSPPSWIAAWSDWFNVSNFRIVYTDGQSVSIKLDIVVNVTISRAQNAWKIQPDIAISGAPFSVTSTLQGLKFTVHTGVLFPLYTFRYLFVPRVFQACFRF</sequence>
<accession>A0A2R6A640</accession>
<comment type="caution">
    <text evidence="1">The sequence shown here is derived from an EMBL/GenBank/DDBJ whole genome shotgun (WGS) entry which is preliminary data.</text>
</comment>
<gene>
    <name evidence="1" type="ORF">B9Q01_09655</name>
</gene>